<dbReference type="AlphaFoldDB" id="A0A645DK15"/>
<sequence>MRIRDGRWCYRLGPGDEGGGFASRMMKLHEELGLVLVDDVDQALQLVDIAGLDGRHLACLTDSRTVVDSGDTADDQSGATTGPLLVEGDQVVADPAAGPGEIRTDGSHYHSVGD</sequence>
<comment type="caution">
    <text evidence="2">The sequence shown here is derived from an EMBL/GenBank/DDBJ whole genome shotgun (WGS) entry which is preliminary data.</text>
</comment>
<feature type="region of interest" description="Disordered" evidence="1">
    <location>
        <begin position="67"/>
        <end position="114"/>
    </location>
</feature>
<feature type="compositionally biased region" description="Basic and acidic residues" evidence="1">
    <location>
        <begin position="102"/>
        <end position="114"/>
    </location>
</feature>
<evidence type="ECO:0000256" key="1">
    <source>
        <dbReference type="SAM" id="MobiDB-lite"/>
    </source>
</evidence>
<evidence type="ECO:0000313" key="2">
    <source>
        <dbReference type="EMBL" id="MPM89398.1"/>
    </source>
</evidence>
<gene>
    <name evidence="2" type="ORF">SDC9_136507</name>
</gene>
<dbReference type="EMBL" id="VSSQ01036826">
    <property type="protein sequence ID" value="MPM89398.1"/>
    <property type="molecule type" value="Genomic_DNA"/>
</dbReference>
<accession>A0A645DK15</accession>
<organism evidence="2">
    <name type="scientific">bioreactor metagenome</name>
    <dbReference type="NCBI Taxonomy" id="1076179"/>
    <lineage>
        <taxon>unclassified sequences</taxon>
        <taxon>metagenomes</taxon>
        <taxon>ecological metagenomes</taxon>
    </lineage>
</organism>
<name>A0A645DK15_9ZZZZ</name>
<protein>
    <submittedName>
        <fullName evidence="2">Uncharacterized protein</fullName>
    </submittedName>
</protein>
<proteinExistence type="predicted"/>
<reference evidence="2" key="1">
    <citation type="submission" date="2019-08" db="EMBL/GenBank/DDBJ databases">
        <authorList>
            <person name="Kucharzyk K."/>
            <person name="Murdoch R.W."/>
            <person name="Higgins S."/>
            <person name="Loffler F."/>
        </authorList>
    </citation>
    <scope>NUCLEOTIDE SEQUENCE</scope>
</reference>